<dbReference type="KEGG" id="spu:100889626"/>
<comment type="domain">
    <text evidence="7">The DHHC domain is required for palmitoyltransferase activity.</text>
</comment>
<dbReference type="OrthoDB" id="331948at2759"/>
<evidence type="ECO:0000313" key="10">
    <source>
        <dbReference type="Proteomes" id="UP000007110"/>
    </source>
</evidence>
<dbReference type="GO" id="GO:0006612">
    <property type="term" value="P:protein targeting to membrane"/>
    <property type="evidence" value="ECO:0000318"/>
    <property type="project" value="GO_Central"/>
</dbReference>
<feature type="transmembrane region" description="Helical" evidence="7">
    <location>
        <begin position="40"/>
        <end position="61"/>
    </location>
</feature>
<evidence type="ECO:0000256" key="2">
    <source>
        <dbReference type="ARBA" id="ARBA00022679"/>
    </source>
</evidence>
<evidence type="ECO:0000259" key="8">
    <source>
        <dbReference type="Pfam" id="PF01529"/>
    </source>
</evidence>
<comment type="catalytic activity">
    <reaction evidence="7">
        <text>L-cysteinyl-[protein] + hexadecanoyl-CoA = S-hexadecanoyl-L-cysteinyl-[protein] + CoA</text>
        <dbReference type="Rhea" id="RHEA:36683"/>
        <dbReference type="Rhea" id="RHEA-COMP:10131"/>
        <dbReference type="Rhea" id="RHEA-COMP:11032"/>
        <dbReference type="ChEBI" id="CHEBI:29950"/>
        <dbReference type="ChEBI" id="CHEBI:57287"/>
        <dbReference type="ChEBI" id="CHEBI:57379"/>
        <dbReference type="ChEBI" id="CHEBI:74151"/>
        <dbReference type="EC" id="2.3.1.225"/>
    </reaction>
</comment>
<proteinExistence type="inferred from homology"/>
<dbReference type="GO" id="GO:0019706">
    <property type="term" value="F:protein-cysteine S-palmitoyltransferase activity"/>
    <property type="evidence" value="ECO:0000318"/>
    <property type="project" value="GO_Central"/>
</dbReference>
<keyword evidence="6 7" id="KW-0012">Acyltransferase</keyword>
<keyword evidence="3 7" id="KW-0812">Transmembrane</keyword>
<dbReference type="EC" id="2.3.1.225" evidence="7"/>
<dbReference type="GeneID" id="100889626"/>
<evidence type="ECO:0000256" key="1">
    <source>
        <dbReference type="ARBA" id="ARBA00004141"/>
    </source>
</evidence>
<evidence type="ECO:0000313" key="9">
    <source>
        <dbReference type="EnsemblMetazoa" id="XP_003727052"/>
    </source>
</evidence>
<keyword evidence="5 7" id="KW-0472">Membrane</keyword>
<feature type="transmembrane region" description="Helical" evidence="7">
    <location>
        <begin position="152"/>
        <end position="173"/>
    </location>
</feature>
<organism evidence="9 10">
    <name type="scientific">Strongylocentrotus purpuratus</name>
    <name type="common">Purple sea urchin</name>
    <dbReference type="NCBI Taxonomy" id="7668"/>
    <lineage>
        <taxon>Eukaryota</taxon>
        <taxon>Metazoa</taxon>
        <taxon>Echinodermata</taxon>
        <taxon>Eleutherozoa</taxon>
        <taxon>Echinozoa</taxon>
        <taxon>Echinoidea</taxon>
        <taxon>Euechinoidea</taxon>
        <taxon>Echinacea</taxon>
        <taxon>Camarodonta</taxon>
        <taxon>Echinidea</taxon>
        <taxon>Strongylocentrotidae</taxon>
        <taxon>Strongylocentrotus</taxon>
    </lineage>
</organism>
<reference evidence="9" key="2">
    <citation type="submission" date="2021-01" db="UniProtKB">
        <authorList>
            <consortium name="EnsemblMetazoa"/>
        </authorList>
    </citation>
    <scope>IDENTIFICATION</scope>
</reference>
<feature type="domain" description="Palmitoyltransferase DHHC" evidence="8">
    <location>
        <begin position="104"/>
        <end position="228"/>
    </location>
</feature>
<dbReference type="AlphaFoldDB" id="A0A7M7LPF0"/>
<dbReference type="EnsemblMetazoa" id="XM_003727004">
    <property type="protein sequence ID" value="XP_003727052"/>
    <property type="gene ID" value="LOC100889626"/>
</dbReference>
<dbReference type="PROSITE" id="PS50216">
    <property type="entry name" value="DHHC"/>
    <property type="match status" value="1"/>
</dbReference>
<evidence type="ECO:0000256" key="7">
    <source>
        <dbReference type="RuleBase" id="RU079119"/>
    </source>
</evidence>
<accession>A0A7M7LPF0</accession>
<dbReference type="PANTHER" id="PTHR12246">
    <property type="entry name" value="PALMITOYLTRANSFERASE ZDHHC16"/>
    <property type="match status" value="1"/>
</dbReference>
<dbReference type="InterPro" id="IPR001594">
    <property type="entry name" value="Palmitoyltrfase_DHHC"/>
</dbReference>
<evidence type="ECO:0000256" key="3">
    <source>
        <dbReference type="ARBA" id="ARBA00022692"/>
    </source>
</evidence>
<comment type="subcellular location">
    <subcellularLocation>
        <location evidence="1">Membrane</location>
        <topology evidence="1">Multi-pass membrane protein</topology>
    </subcellularLocation>
</comment>
<keyword evidence="2 7" id="KW-0808">Transferase</keyword>
<feature type="transmembrane region" description="Helical" evidence="7">
    <location>
        <begin position="188"/>
        <end position="208"/>
    </location>
</feature>
<reference evidence="10" key="1">
    <citation type="submission" date="2015-02" db="EMBL/GenBank/DDBJ databases">
        <title>Genome sequencing for Strongylocentrotus purpuratus.</title>
        <authorList>
            <person name="Murali S."/>
            <person name="Liu Y."/>
            <person name="Vee V."/>
            <person name="English A."/>
            <person name="Wang M."/>
            <person name="Skinner E."/>
            <person name="Han Y."/>
            <person name="Muzny D.M."/>
            <person name="Worley K.C."/>
            <person name="Gibbs R.A."/>
        </authorList>
    </citation>
    <scope>NUCLEOTIDE SEQUENCE</scope>
</reference>
<dbReference type="GO" id="GO:0005783">
    <property type="term" value="C:endoplasmic reticulum"/>
    <property type="evidence" value="ECO:0000318"/>
    <property type="project" value="GO_Central"/>
</dbReference>
<feature type="transmembrane region" description="Helical" evidence="7">
    <location>
        <begin position="12"/>
        <end position="34"/>
    </location>
</feature>
<comment type="similarity">
    <text evidence="7">Belongs to the DHHC palmitoyltransferase family.</text>
</comment>
<dbReference type="InterPro" id="IPR039859">
    <property type="entry name" value="PFA4/ZDH16/20/ERF2-like"/>
</dbReference>
<evidence type="ECO:0000256" key="4">
    <source>
        <dbReference type="ARBA" id="ARBA00022989"/>
    </source>
</evidence>
<dbReference type="Pfam" id="PF01529">
    <property type="entry name" value="DHHC"/>
    <property type="match status" value="1"/>
</dbReference>
<keyword evidence="10" id="KW-1185">Reference proteome</keyword>
<sequence>MVTCRDDPCGFVCIIITYCAVLYADYVVVNWLIIPSSMSSSLWGAFHALIFNTIVLCLTVAHFRAVLSDPGIVPLPTAAIDFSDVRTGQPMKSRIDRVSGQSWTVCQKCEAYRPPRAHHCRICRRCVRKMDHHCPWINNCVGEFNQKYFIQFLFYVGMASLYSIIVLIIAWSGECPSCKDMDEKNARIAHSIVLVVISLLFGLFVAAIGCDQISAIFEDETLVEQVKNRGHQRTATQRTKMDLLREVFGNGPMWYWMIPCRSTQYRRFIPPSFNV</sequence>
<name>A0A7M7LPF0_STRPU</name>
<evidence type="ECO:0000256" key="5">
    <source>
        <dbReference type="ARBA" id="ARBA00023136"/>
    </source>
</evidence>
<evidence type="ECO:0000256" key="6">
    <source>
        <dbReference type="ARBA" id="ARBA00023315"/>
    </source>
</evidence>
<dbReference type="GO" id="GO:0005794">
    <property type="term" value="C:Golgi apparatus"/>
    <property type="evidence" value="ECO:0000318"/>
    <property type="project" value="GO_Central"/>
</dbReference>
<keyword evidence="4 7" id="KW-1133">Transmembrane helix</keyword>
<dbReference type="Proteomes" id="UP000007110">
    <property type="component" value="Unassembled WGS sequence"/>
</dbReference>
<dbReference type="InParanoid" id="A0A7M7LPF0"/>
<dbReference type="RefSeq" id="XP_003727052.2">
    <property type="nucleotide sequence ID" value="XM_003727004.3"/>
</dbReference>
<dbReference type="FunCoup" id="A0A7M7LPF0">
    <property type="interactions" value="9"/>
</dbReference>
<protein>
    <recommendedName>
        <fullName evidence="7">Palmitoyltransferase</fullName>
        <ecNumber evidence="7">2.3.1.225</ecNumber>
    </recommendedName>
</protein>
<dbReference type="GO" id="GO:0016020">
    <property type="term" value="C:membrane"/>
    <property type="evidence" value="ECO:0007669"/>
    <property type="project" value="UniProtKB-SubCell"/>
</dbReference>
<dbReference type="OMA" id="CGKSHPI"/>